<feature type="transmembrane region" description="Helical" evidence="6">
    <location>
        <begin position="145"/>
        <end position="164"/>
    </location>
</feature>
<comment type="caution">
    <text evidence="7">The sequence shown here is derived from an EMBL/GenBank/DDBJ whole genome shotgun (WGS) entry which is preliminary data.</text>
</comment>
<comment type="similarity">
    <text evidence="2 6">Belongs to the BI1 family.</text>
</comment>
<evidence type="ECO:0000256" key="1">
    <source>
        <dbReference type="ARBA" id="ARBA00004141"/>
    </source>
</evidence>
<keyword evidence="8" id="KW-1185">Reference proteome</keyword>
<dbReference type="PANTHER" id="PTHR23291:SF50">
    <property type="entry name" value="PROTEIN LIFEGUARD 4"/>
    <property type="match status" value="1"/>
</dbReference>
<evidence type="ECO:0000256" key="4">
    <source>
        <dbReference type="ARBA" id="ARBA00022989"/>
    </source>
</evidence>
<evidence type="ECO:0000256" key="2">
    <source>
        <dbReference type="ARBA" id="ARBA00010350"/>
    </source>
</evidence>
<comment type="subcellular location">
    <subcellularLocation>
        <location evidence="1">Membrane</location>
        <topology evidence="1">Multi-pass membrane protein</topology>
    </subcellularLocation>
</comment>
<evidence type="ECO:0000313" key="7">
    <source>
        <dbReference type="EMBL" id="TXC78389.1"/>
    </source>
</evidence>
<gene>
    <name evidence="7" type="ORF">FRX97_08650</name>
</gene>
<evidence type="ECO:0000313" key="8">
    <source>
        <dbReference type="Proteomes" id="UP000321168"/>
    </source>
</evidence>
<keyword evidence="4 6" id="KW-1133">Transmembrane helix</keyword>
<feature type="transmembrane region" description="Helical" evidence="6">
    <location>
        <begin position="22"/>
        <end position="40"/>
    </location>
</feature>
<accession>A0A5C6UZQ1</accession>
<keyword evidence="5 6" id="KW-0472">Membrane</keyword>
<dbReference type="GO" id="GO:0005886">
    <property type="term" value="C:plasma membrane"/>
    <property type="evidence" value="ECO:0007669"/>
    <property type="project" value="TreeGrafter"/>
</dbReference>
<evidence type="ECO:0000256" key="6">
    <source>
        <dbReference type="RuleBase" id="RU004379"/>
    </source>
</evidence>
<name>A0A5C6UZQ1_9FLAO</name>
<feature type="transmembrane region" description="Helical" evidence="6">
    <location>
        <begin position="209"/>
        <end position="231"/>
    </location>
</feature>
<reference evidence="7 8" key="1">
    <citation type="submission" date="2019-08" db="EMBL/GenBank/DDBJ databases">
        <title>Genome of Luteibaculum oceani JCM 18817.</title>
        <authorList>
            <person name="Bowman J.P."/>
        </authorList>
    </citation>
    <scope>NUCLEOTIDE SEQUENCE [LARGE SCALE GENOMIC DNA]</scope>
    <source>
        <strain evidence="7 8">JCM 18817</strain>
    </source>
</reference>
<protein>
    <submittedName>
        <fullName evidence="7">Bax inhibitor-1/YccA family protein</fullName>
    </submittedName>
</protein>
<organism evidence="7 8">
    <name type="scientific">Luteibaculum oceani</name>
    <dbReference type="NCBI Taxonomy" id="1294296"/>
    <lineage>
        <taxon>Bacteria</taxon>
        <taxon>Pseudomonadati</taxon>
        <taxon>Bacteroidota</taxon>
        <taxon>Flavobacteriia</taxon>
        <taxon>Flavobacteriales</taxon>
        <taxon>Luteibaculaceae</taxon>
        <taxon>Luteibaculum</taxon>
    </lineage>
</organism>
<dbReference type="InterPro" id="IPR006214">
    <property type="entry name" value="Bax_inhibitor_1-related"/>
</dbReference>
<proteinExistence type="inferred from homology"/>
<dbReference type="Pfam" id="PF01027">
    <property type="entry name" value="Bax1-I"/>
    <property type="match status" value="1"/>
</dbReference>
<dbReference type="PANTHER" id="PTHR23291">
    <property type="entry name" value="BAX INHIBITOR-RELATED"/>
    <property type="match status" value="1"/>
</dbReference>
<dbReference type="Proteomes" id="UP000321168">
    <property type="component" value="Unassembled WGS sequence"/>
</dbReference>
<feature type="transmembrane region" description="Helical" evidence="6">
    <location>
        <begin position="60"/>
        <end position="79"/>
    </location>
</feature>
<sequence length="236" mass="25904">MSETGYRDISAERSISTFISRVFVYMAGGLTITAGLAYWFGTTPELISLLIKEQGGLNMLGWIVMFAPLGLVFLMAGRVNKMSPTALTSTFVAYSAIMGISLSFIFLAYTQSTIFTTFLITAGTFGCMAILGYTTKTDLSKMGSILYMALFGIIIAMLVNFFMKSEMMDYIISLLGVAIFTGLTAYDMQKLKNMSHQVDADSADGAKMAIMGALNMYLNFVNLFLFLLRFFGGSRD</sequence>
<feature type="transmembrane region" description="Helical" evidence="6">
    <location>
        <begin position="170"/>
        <end position="188"/>
    </location>
</feature>
<dbReference type="CDD" id="cd10432">
    <property type="entry name" value="BI-1-like_bacterial"/>
    <property type="match status" value="1"/>
</dbReference>
<evidence type="ECO:0000256" key="5">
    <source>
        <dbReference type="ARBA" id="ARBA00023136"/>
    </source>
</evidence>
<keyword evidence="3 6" id="KW-0812">Transmembrane</keyword>
<dbReference type="RefSeq" id="WP_147014811.1">
    <property type="nucleotide sequence ID" value="NZ_VORB01000007.1"/>
</dbReference>
<evidence type="ECO:0000256" key="3">
    <source>
        <dbReference type="ARBA" id="ARBA00022692"/>
    </source>
</evidence>
<dbReference type="EMBL" id="VORB01000007">
    <property type="protein sequence ID" value="TXC78389.1"/>
    <property type="molecule type" value="Genomic_DNA"/>
</dbReference>
<dbReference type="AlphaFoldDB" id="A0A5C6UZQ1"/>
<dbReference type="OrthoDB" id="9793828at2"/>
<feature type="transmembrane region" description="Helical" evidence="6">
    <location>
        <begin position="91"/>
        <end position="109"/>
    </location>
</feature>
<feature type="transmembrane region" description="Helical" evidence="6">
    <location>
        <begin position="115"/>
        <end position="133"/>
    </location>
</feature>